<keyword evidence="1" id="KW-0732">Signal</keyword>
<feature type="chain" id="PRO_5040138007" evidence="1">
    <location>
        <begin position="32"/>
        <end position="168"/>
    </location>
</feature>
<feature type="signal peptide" evidence="1">
    <location>
        <begin position="1"/>
        <end position="31"/>
    </location>
</feature>
<comment type="caution">
    <text evidence="2">The sequence shown here is derived from an EMBL/GenBank/DDBJ whole genome shotgun (WGS) entry which is preliminary data.</text>
</comment>
<dbReference type="Gene3D" id="2.70.50.70">
    <property type="match status" value="1"/>
</dbReference>
<sequence>MDQISKAKVRNGAMKLLSLVTGFGLAASAQAHMEMKYPPPLRSKFNPYVVAEDIEYNMMSPLKSDGSDFPCKGYIGLLGTPEGKPVAQWTSGQSYSMTLTGNTIHRGGSCQASVSFDRGSTWEVLHSYIGNCPVAGDSSYKFILPNDTPTGEMLFAWTWFNHLGNREM</sequence>
<dbReference type="AlphaFoldDB" id="A0A9P8NA01"/>
<evidence type="ECO:0000313" key="3">
    <source>
        <dbReference type="Proteomes" id="UP000824596"/>
    </source>
</evidence>
<dbReference type="OrthoDB" id="2342176at2759"/>
<evidence type="ECO:0000313" key="2">
    <source>
        <dbReference type="EMBL" id="KAH0968726.1"/>
    </source>
</evidence>
<dbReference type="Proteomes" id="UP000824596">
    <property type="component" value="Unassembled WGS sequence"/>
</dbReference>
<dbReference type="RefSeq" id="XP_044726239.1">
    <property type="nucleotide sequence ID" value="XM_044859839.1"/>
</dbReference>
<gene>
    <name evidence="2" type="ORF">HRG_01368</name>
</gene>
<reference evidence="2" key="1">
    <citation type="submission" date="2021-09" db="EMBL/GenBank/DDBJ databases">
        <title>A high-quality genome of the endoparasitic fungus Hirsutella rhossiliensis with a comparison of Hirsutella genomes reveals transposable elements contributing to genome size variation.</title>
        <authorList>
            <person name="Lin R."/>
            <person name="Jiao Y."/>
            <person name="Sun X."/>
            <person name="Ling J."/>
            <person name="Xie B."/>
            <person name="Cheng X."/>
        </authorList>
    </citation>
    <scope>NUCLEOTIDE SEQUENCE</scope>
    <source>
        <strain evidence="2">HR02</strain>
    </source>
</reference>
<dbReference type="PANTHER" id="PTHR36182:SF1">
    <property type="entry name" value="PROTEIN, PUTATIVE (AFU_ORTHOLOGUE AFUA_6G10930)-RELATED"/>
    <property type="match status" value="1"/>
</dbReference>
<accession>A0A9P8NA01</accession>
<name>A0A9P8NA01_9HYPO</name>
<keyword evidence="3" id="KW-1185">Reference proteome</keyword>
<organism evidence="2 3">
    <name type="scientific">Hirsutella rhossiliensis</name>
    <dbReference type="NCBI Taxonomy" id="111463"/>
    <lineage>
        <taxon>Eukaryota</taxon>
        <taxon>Fungi</taxon>
        <taxon>Dikarya</taxon>
        <taxon>Ascomycota</taxon>
        <taxon>Pezizomycotina</taxon>
        <taxon>Sordariomycetes</taxon>
        <taxon>Hypocreomycetidae</taxon>
        <taxon>Hypocreales</taxon>
        <taxon>Ophiocordycipitaceae</taxon>
        <taxon>Hirsutella</taxon>
    </lineage>
</organism>
<proteinExistence type="predicted"/>
<dbReference type="PANTHER" id="PTHR36182">
    <property type="entry name" value="PROTEIN, PUTATIVE (AFU_ORTHOLOGUE AFUA_6G10930)-RELATED"/>
    <property type="match status" value="1"/>
</dbReference>
<dbReference type="EMBL" id="JAIZPD010000001">
    <property type="protein sequence ID" value="KAH0968726.1"/>
    <property type="molecule type" value="Genomic_DNA"/>
</dbReference>
<protein>
    <submittedName>
        <fullName evidence="2">Endoglucanase</fullName>
    </submittedName>
</protein>
<evidence type="ECO:0000256" key="1">
    <source>
        <dbReference type="SAM" id="SignalP"/>
    </source>
</evidence>
<dbReference type="GeneID" id="68350497"/>